<feature type="region of interest" description="Disordered" evidence="1">
    <location>
        <begin position="1"/>
        <end position="21"/>
    </location>
</feature>
<sequence length="197" mass="21496">MMAGKERTEPEQGAGKPAGMKLWVQQRGPGEPARAQYYRPRKSSWTGKKMAQFLDVLRATSNVTEACRAVKMDISGAYALRKKDPAFAAGWAEALEQGYAELEMLLLRQSIHGSEITEQVDDGNTDGKKKTKTVHSYPHSMALRLLMAHKGAVDAYRAEQGIDRPGSDALHAEIRAKIALVRARSDGNGSGEGNENA</sequence>
<reference evidence="3" key="1">
    <citation type="submission" date="2019-01" db="EMBL/GenBank/DDBJ databases">
        <title>Cytophagaceae bacterium strain CAR-16.</title>
        <authorList>
            <person name="Chen W.-M."/>
        </authorList>
    </citation>
    <scope>NUCLEOTIDE SEQUENCE [LARGE SCALE GENOMIC DNA]</scope>
    <source>
        <strain evidence="3">CHR27</strain>
    </source>
</reference>
<protein>
    <recommendedName>
        <fullName evidence="4">Terminase small subunit</fullName>
    </recommendedName>
</protein>
<dbReference type="EMBL" id="SBKP01000002">
    <property type="protein sequence ID" value="RXR30334.1"/>
    <property type="molecule type" value="Genomic_DNA"/>
</dbReference>
<keyword evidence="3" id="KW-1185">Reference proteome</keyword>
<dbReference type="RefSeq" id="WP_129403084.1">
    <property type="nucleotide sequence ID" value="NZ_SBKP01000002.1"/>
</dbReference>
<dbReference type="Proteomes" id="UP000290958">
    <property type="component" value="Unassembled WGS sequence"/>
</dbReference>
<name>A0A4Q1KND6_9SPHN</name>
<organism evidence="2 3">
    <name type="scientific">Sphingobium fluviale</name>
    <dbReference type="NCBI Taxonomy" id="2506423"/>
    <lineage>
        <taxon>Bacteria</taxon>
        <taxon>Pseudomonadati</taxon>
        <taxon>Pseudomonadota</taxon>
        <taxon>Alphaproteobacteria</taxon>
        <taxon>Sphingomonadales</taxon>
        <taxon>Sphingomonadaceae</taxon>
        <taxon>Sphingobium</taxon>
    </lineage>
</organism>
<evidence type="ECO:0008006" key="4">
    <source>
        <dbReference type="Google" id="ProtNLM"/>
    </source>
</evidence>
<accession>A0A4Q1KND6</accession>
<evidence type="ECO:0000313" key="2">
    <source>
        <dbReference type="EMBL" id="RXR30334.1"/>
    </source>
</evidence>
<proteinExistence type="predicted"/>
<dbReference type="AlphaFoldDB" id="A0A4Q1KND6"/>
<dbReference type="OrthoDB" id="8480631at2"/>
<comment type="caution">
    <text evidence="2">The sequence shown here is derived from an EMBL/GenBank/DDBJ whole genome shotgun (WGS) entry which is preliminary data.</text>
</comment>
<evidence type="ECO:0000256" key="1">
    <source>
        <dbReference type="SAM" id="MobiDB-lite"/>
    </source>
</evidence>
<gene>
    <name evidence="2" type="ORF">EQG66_03100</name>
</gene>
<feature type="compositionally biased region" description="Basic and acidic residues" evidence="1">
    <location>
        <begin position="1"/>
        <end position="10"/>
    </location>
</feature>
<evidence type="ECO:0000313" key="3">
    <source>
        <dbReference type="Proteomes" id="UP000290958"/>
    </source>
</evidence>